<evidence type="ECO:0000259" key="3">
    <source>
        <dbReference type="Pfam" id="PF13439"/>
    </source>
</evidence>
<comment type="caution">
    <text evidence="4">The sequence shown here is derived from an EMBL/GenBank/DDBJ whole genome shotgun (WGS) entry which is preliminary data.</text>
</comment>
<evidence type="ECO:0000256" key="2">
    <source>
        <dbReference type="ARBA" id="ARBA00022679"/>
    </source>
</evidence>
<dbReference type="CDD" id="cd03801">
    <property type="entry name" value="GT4_PimA-like"/>
    <property type="match status" value="1"/>
</dbReference>
<dbReference type="Pfam" id="PF13692">
    <property type="entry name" value="Glyco_trans_1_4"/>
    <property type="match status" value="1"/>
</dbReference>
<dbReference type="GO" id="GO:0016757">
    <property type="term" value="F:glycosyltransferase activity"/>
    <property type="evidence" value="ECO:0007669"/>
    <property type="project" value="UniProtKB-KW"/>
</dbReference>
<dbReference type="Pfam" id="PF13439">
    <property type="entry name" value="Glyco_transf_4"/>
    <property type="match status" value="1"/>
</dbReference>
<gene>
    <name evidence="4" type="ORF">IAA98_03385</name>
</gene>
<name>A0A9D1GY30_9ACTN</name>
<accession>A0A9D1GY30</accession>
<dbReference type="PANTHER" id="PTHR45947:SF3">
    <property type="entry name" value="SULFOQUINOVOSYL TRANSFERASE SQD2"/>
    <property type="match status" value="1"/>
</dbReference>
<dbReference type="InterPro" id="IPR050194">
    <property type="entry name" value="Glycosyltransferase_grp1"/>
</dbReference>
<dbReference type="Gene3D" id="3.40.50.2000">
    <property type="entry name" value="Glycogen Phosphorylase B"/>
    <property type="match status" value="2"/>
</dbReference>
<reference evidence="4" key="2">
    <citation type="journal article" date="2021" name="PeerJ">
        <title>Extensive microbial diversity within the chicken gut microbiome revealed by metagenomics and culture.</title>
        <authorList>
            <person name="Gilroy R."/>
            <person name="Ravi A."/>
            <person name="Getino M."/>
            <person name="Pursley I."/>
            <person name="Horton D.L."/>
            <person name="Alikhan N.F."/>
            <person name="Baker D."/>
            <person name="Gharbi K."/>
            <person name="Hall N."/>
            <person name="Watson M."/>
            <person name="Adriaenssens E.M."/>
            <person name="Foster-Nyarko E."/>
            <person name="Jarju S."/>
            <person name="Secka A."/>
            <person name="Antonio M."/>
            <person name="Oren A."/>
            <person name="Chaudhuri R.R."/>
            <person name="La Ragione R."/>
            <person name="Hildebrand F."/>
            <person name="Pallen M.J."/>
        </authorList>
    </citation>
    <scope>NUCLEOTIDE SEQUENCE</scope>
    <source>
        <strain evidence="4">ChiGjej1B1-24693</strain>
    </source>
</reference>
<dbReference type="SUPFAM" id="SSF53756">
    <property type="entry name" value="UDP-Glycosyltransferase/glycogen phosphorylase"/>
    <property type="match status" value="1"/>
</dbReference>
<proteinExistence type="predicted"/>
<dbReference type="EMBL" id="DVLP01000095">
    <property type="protein sequence ID" value="HIT74605.1"/>
    <property type="molecule type" value="Genomic_DNA"/>
</dbReference>
<evidence type="ECO:0000313" key="5">
    <source>
        <dbReference type="Proteomes" id="UP000886842"/>
    </source>
</evidence>
<keyword evidence="1" id="KW-0328">Glycosyltransferase</keyword>
<dbReference type="InterPro" id="IPR028098">
    <property type="entry name" value="Glyco_trans_4-like_N"/>
</dbReference>
<sequence length="387" mass="41747">MRIAYLLVDPGIGLYGTKGASVHVQEVIRGMRAAGHRVTVFCTRLDSAVPDDLADLRVVHLPVAKRLPVADREAMIAAAGSALAAVAADAEFDLVYERYSLFSSAGAELADQLEVPLVVEVNAPLVAEQREHRELVDETAAWEATSRTFGRADRIGCVSRPVADWVCEVAPEAVSVTEVVPNGVNTERIRVADLESRQDASTVTVGFVGTLKPWHGTERLVRAVARVDTLLGTDRRVCLDVVGTGPEQESLVRLAEELGIADRVRFRGAVAPSEVPDILATMDIAVAPYPYGDHYFSPLKVYEYLAAGLPVVASAIGEIPTLLDDGRLGVLVTPGEVDELATALAELARDGRRRVELGTAARASAVAEHDWRIRCRDLLAPVPERIR</sequence>
<dbReference type="PANTHER" id="PTHR45947">
    <property type="entry name" value="SULFOQUINOVOSYL TRANSFERASE SQD2"/>
    <property type="match status" value="1"/>
</dbReference>
<evidence type="ECO:0000256" key="1">
    <source>
        <dbReference type="ARBA" id="ARBA00022676"/>
    </source>
</evidence>
<evidence type="ECO:0000313" key="4">
    <source>
        <dbReference type="EMBL" id="HIT74605.1"/>
    </source>
</evidence>
<feature type="domain" description="Glycosyltransferase subfamily 4-like N-terminal" evidence="3">
    <location>
        <begin position="19"/>
        <end position="188"/>
    </location>
</feature>
<organism evidence="4 5">
    <name type="scientific">Candidatus Avipropionibacterium avicola</name>
    <dbReference type="NCBI Taxonomy" id="2840701"/>
    <lineage>
        <taxon>Bacteria</taxon>
        <taxon>Bacillati</taxon>
        <taxon>Actinomycetota</taxon>
        <taxon>Actinomycetes</taxon>
        <taxon>Propionibacteriales</taxon>
        <taxon>Propionibacteriaceae</taxon>
        <taxon>Propionibacteriaceae incertae sedis</taxon>
        <taxon>Candidatus Avipropionibacterium</taxon>
    </lineage>
</organism>
<dbReference type="GO" id="GO:1901137">
    <property type="term" value="P:carbohydrate derivative biosynthetic process"/>
    <property type="evidence" value="ECO:0007669"/>
    <property type="project" value="UniProtKB-ARBA"/>
</dbReference>
<keyword evidence="2" id="KW-0808">Transferase</keyword>
<dbReference type="AlphaFoldDB" id="A0A9D1GY30"/>
<dbReference type="Proteomes" id="UP000886842">
    <property type="component" value="Unassembled WGS sequence"/>
</dbReference>
<protein>
    <submittedName>
        <fullName evidence="4">Glycosyltransferase family 4 protein</fullName>
    </submittedName>
</protein>
<reference evidence="4" key="1">
    <citation type="submission" date="2020-10" db="EMBL/GenBank/DDBJ databases">
        <authorList>
            <person name="Gilroy R."/>
        </authorList>
    </citation>
    <scope>NUCLEOTIDE SEQUENCE</scope>
    <source>
        <strain evidence="4">ChiGjej1B1-24693</strain>
    </source>
</reference>